<dbReference type="InterPro" id="IPR015943">
    <property type="entry name" value="WD40/YVTN_repeat-like_dom_sf"/>
</dbReference>
<keyword evidence="3" id="KW-1185">Reference proteome</keyword>
<dbReference type="EMBL" id="JANBVO010000004">
    <property type="protein sequence ID" value="KAJ9154868.1"/>
    <property type="molecule type" value="Genomic_DNA"/>
</dbReference>
<feature type="compositionally biased region" description="Basic and acidic residues" evidence="1">
    <location>
        <begin position="515"/>
        <end position="525"/>
    </location>
</feature>
<dbReference type="GO" id="GO:1990810">
    <property type="term" value="P:microtubule anchoring at mitotic spindle pole body"/>
    <property type="evidence" value="ECO:0007669"/>
    <property type="project" value="TreeGrafter"/>
</dbReference>
<evidence type="ECO:0000256" key="1">
    <source>
        <dbReference type="SAM" id="MobiDB-lite"/>
    </source>
</evidence>
<evidence type="ECO:0000313" key="3">
    <source>
        <dbReference type="Proteomes" id="UP001174694"/>
    </source>
</evidence>
<dbReference type="AlphaFoldDB" id="A0AA38VVI0"/>
<dbReference type="PANTHER" id="PTHR16220">
    <property type="entry name" value="WD REPEAT PROTEIN 8-RELATED"/>
    <property type="match status" value="1"/>
</dbReference>
<dbReference type="PANTHER" id="PTHR16220:SF0">
    <property type="entry name" value="WD REPEAT-CONTAINING PROTEIN WRAP73"/>
    <property type="match status" value="1"/>
</dbReference>
<dbReference type="GO" id="GO:1990811">
    <property type="term" value="C:MWP complex"/>
    <property type="evidence" value="ECO:0007669"/>
    <property type="project" value="TreeGrafter"/>
</dbReference>
<feature type="compositionally biased region" description="Acidic residues" evidence="1">
    <location>
        <begin position="494"/>
        <end position="514"/>
    </location>
</feature>
<dbReference type="GO" id="GO:0005815">
    <property type="term" value="C:microtubule organizing center"/>
    <property type="evidence" value="ECO:0007669"/>
    <property type="project" value="TreeGrafter"/>
</dbReference>
<accession>A0AA38VVI0</accession>
<proteinExistence type="predicted"/>
<dbReference type="SUPFAM" id="SSF75011">
    <property type="entry name" value="3-carboxy-cis,cis-mucoante lactonizing enzyme"/>
    <property type="match status" value="1"/>
</dbReference>
<comment type="caution">
    <text evidence="2">The sequence shown here is derived from an EMBL/GenBank/DDBJ whole genome shotgun (WGS) entry which is preliminary data.</text>
</comment>
<protein>
    <submittedName>
        <fullName evidence="2">WD40 repeat-like protein</fullName>
    </submittedName>
</protein>
<sequence length="525" mass="57327">MHFTRTFKASSHCLPSPDGRFVATLFASNISVRSTRSLEVVKIIRLPREIAGRPVSAFSWSTSSKCLLVAAVEQVHVFSAVDGDFHGTIRHPAAPAAKPAVVDFGAYDTEMCICSPFGLKFAVFDLASAKAVEISNPKFYATSAAACRSFSFRPQTYHLAVLTRTSGKDAISLHHPVTRELQRSWFPETVDAQGLTWSPDGRWLVVWESPGQGHKILFYTPDGNLFRVWLGPQIPTPDAELSLGAGVKHLRFSPDARYLAIGDHSRCICMLNMASASETMRLHHPSSLAPRETLQVWQEQVNLGSADIPRHSFIRAAQTIYPPARTSGSASETKGGCSLVSFDSSSTLLVSKLEDAPSTLWIWDVVASELRAVIIFHSNVSKVSWHPSIRETLLIGCEGEEYGGLAFVWDPLTQGPRSVDFAQELPASKLIGKSGFMWLNMAAVDPGVLFFADSKDYLLACLAESDQDPLPWQTADGTAVHSAARTEDSPLVLADEEEDIFSSGADDDGGSELEDTFHFKREAGP</sequence>
<dbReference type="Proteomes" id="UP001174694">
    <property type="component" value="Unassembled WGS sequence"/>
</dbReference>
<name>A0AA38VVI0_9PEZI</name>
<organism evidence="2 3">
    <name type="scientific">Pleurostoma richardsiae</name>
    <dbReference type="NCBI Taxonomy" id="41990"/>
    <lineage>
        <taxon>Eukaryota</taxon>
        <taxon>Fungi</taxon>
        <taxon>Dikarya</taxon>
        <taxon>Ascomycota</taxon>
        <taxon>Pezizomycotina</taxon>
        <taxon>Sordariomycetes</taxon>
        <taxon>Sordariomycetidae</taxon>
        <taxon>Calosphaeriales</taxon>
        <taxon>Pleurostomataceae</taxon>
        <taxon>Pleurostoma</taxon>
    </lineage>
</organism>
<gene>
    <name evidence="2" type="ORF">NKR23_g2438</name>
</gene>
<dbReference type="InterPro" id="IPR052778">
    <property type="entry name" value="Centrosome-WD_assoc"/>
</dbReference>
<dbReference type="Gene3D" id="2.130.10.10">
    <property type="entry name" value="YVTN repeat-like/Quinoprotein amine dehydrogenase"/>
    <property type="match status" value="2"/>
</dbReference>
<feature type="region of interest" description="Disordered" evidence="1">
    <location>
        <begin position="494"/>
        <end position="525"/>
    </location>
</feature>
<reference evidence="2" key="1">
    <citation type="submission" date="2022-07" db="EMBL/GenBank/DDBJ databases">
        <title>Fungi with potential for degradation of polypropylene.</title>
        <authorList>
            <person name="Gostincar C."/>
        </authorList>
    </citation>
    <scope>NUCLEOTIDE SEQUENCE</scope>
    <source>
        <strain evidence="2">EXF-13308</strain>
    </source>
</reference>
<evidence type="ECO:0000313" key="2">
    <source>
        <dbReference type="EMBL" id="KAJ9154868.1"/>
    </source>
</evidence>